<feature type="transmembrane region" description="Helical" evidence="1">
    <location>
        <begin position="6"/>
        <end position="26"/>
    </location>
</feature>
<proteinExistence type="predicted"/>
<protein>
    <submittedName>
        <fullName evidence="2">Uncharacterized protein</fullName>
    </submittedName>
</protein>
<keyword evidence="3" id="KW-1185">Reference proteome</keyword>
<dbReference type="InterPro" id="IPR009057">
    <property type="entry name" value="Homeodomain-like_sf"/>
</dbReference>
<dbReference type="AlphaFoldDB" id="X6LLS6"/>
<evidence type="ECO:0000256" key="1">
    <source>
        <dbReference type="SAM" id="Phobius"/>
    </source>
</evidence>
<keyword evidence="1" id="KW-1133">Transmembrane helix</keyword>
<sequence length="211" mass="25629">VFDIDFCRFYYFIAEILIDILLFFFVKGRDVEMIRNGSSYRKVAKKFKVSHECVSKWFLSFKKDSRILKKQRTGRPQKIPLRLHRIIVRWMITSKHFKARDQSGLSTITKKKPLLTMKQKKARYEFALEHESWTIEDWKKKSKIWWWKYFSLVMFWSIMNSLRLQGVNTDIYKEILSDETLNSVNFCLENKKDWIFQQDNATCHKSEKIMK</sequence>
<gene>
    <name evidence="2" type="ORF">RFI_35339</name>
</gene>
<dbReference type="Gene3D" id="3.30.420.10">
    <property type="entry name" value="Ribonuclease H-like superfamily/Ribonuclease H"/>
    <property type="match status" value="1"/>
</dbReference>
<accession>X6LLS6</accession>
<reference evidence="2 3" key="1">
    <citation type="journal article" date="2013" name="Curr. Biol.">
        <title>The Genome of the Foraminiferan Reticulomyxa filosa.</title>
        <authorList>
            <person name="Glockner G."/>
            <person name="Hulsmann N."/>
            <person name="Schleicher M."/>
            <person name="Noegel A.A."/>
            <person name="Eichinger L."/>
            <person name="Gallinger C."/>
            <person name="Pawlowski J."/>
            <person name="Sierra R."/>
            <person name="Euteneuer U."/>
            <person name="Pillet L."/>
            <person name="Moustafa A."/>
            <person name="Platzer M."/>
            <person name="Groth M."/>
            <person name="Szafranski K."/>
            <person name="Schliwa M."/>
        </authorList>
    </citation>
    <scope>NUCLEOTIDE SEQUENCE [LARGE SCALE GENOMIC DNA]</scope>
</reference>
<dbReference type="InterPro" id="IPR036397">
    <property type="entry name" value="RNaseH_sf"/>
</dbReference>
<evidence type="ECO:0000313" key="3">
    <source>
        <dbReference type="Proteomes" id="UP000023152"/>
    </source>
</evidence>
<dbReference type="EMBL" id="ASPP01036701">
    <property type="protein sequence ID" value="ETO02097.1"/>
    <property type="molecule type" value="Genomic_DNA"/>
</dbReference>
<organism evidence="2 3">
    <name type="scientific">Reticulomyxa filosa</name>
    <dbReference type="NCBI Taxonomy" id="46433"/>
    <lineage>
        <taxon>Eukaryota</taxon>
        <taxon>Sar</taxon>
        <taxon>Rhizaria</taxon>
        <taxon>Retaria</taxon>
        <taxon>Foraminifera</taxon>
        <taxon>Monothalamids</taxon>
        <taxon>Reticulomyxidae</taxon>
        <taxon>Reticulomyxa</taxon>
    </lineage>
</organism>
<evidence type="ECO:0000313" key="2">
    <source>
        <dbReference type="EMBL" id="ETO02097.1"/>
    </source>
</evidence>
<feature type="non-terminal residue" evidence="2">
    <location>
        <position position="1"/>
    </location>
</feature>
<name>X6LLS6_RETFI</name>
<dbReference type="SUPFAM" id="SSF46689">
    <property type="entry name" value="Homeodomain-like"/>
    <property type="match status" value="1"/>
</dbReference>
<dbReference type="Proteomes" id="UP000023152">
    <property type="component" value="Unassembled WGS sequence"/>
</dbReference>
<comment type="caution">
    <text evidence="2">The sequence shown here is derived from an EMBL/GenBank/DDBJ whole genome shotgun (WGS) entry which is preliminary data.</text>
</comment>
<keyword evidence="1" id="KW-0472">Membrane</keyword>
<dbReference type="GO" id="GO:0003676">
    <property type="term" value="F:nucleic acid binding"/>
    <property type="evidence" value="ECO:0007669"/>
    <property type="project" value="InterPro"/>
</dbReference>
<keyword evidence="1" id="KW-0812">Transmembrane</keyword>